<dbReference type="InterPro" id="IPR001584">
    <property type="entry name" value="Integrase_cat-core"/>
</dbReference>
<dbReference type="PROSITE" id="PS50994">
    <property type="entry name" value="INTEGRASE"/>
    <property type="match status" value="1"/>
</dbReference>
<evidence type="ECO:0000313" key="4">
    <source>
        <dbReference type="Proteomes" id="UP001165289"/>
    </source>
</evidence>
<protein>
    <recommendedName>
        <fullName evidence="2">Integrase catalytic domain-containing protein</fullName>
    </recommendedName>
</protein>
<dbReference type="Proteomes" id="UP001165289">
    <property type="component" value="Unassembled WGS sequence"/>
</dbReference>
<evidence type="ECO:0000259" key="2">
    <source>
        <dbReference type="PROSITE" id="PS50994"/>
    </source>
</evidence>
<dbReference type="InterPro" id="IPR036397">
    <property type="entry name" value="RNaseH_sf"/>
</dbReference>
<gene>
    <name evidence="3" type="ORF">LOD99_13360</name>
</gene>
<proteinExistence type="predicted"/>
<evidence type="ECO:0000313" key="3">
    <source>
        <dbReference type="EMBL" id="KAI6661487.1"/>
    </source>
</evidence>
<dbReference type="PANTHER" id="PTHR37984:SF5">
    <property type="entry name" value="PROTEIN NYNRIN-LIKE"/>
    <property type="match status" value="1"/>
</dbReference>
<reference evidence="3 4" key="1">
    <citation type="journal article" date="2023" name="BMC Biol.">
        <title>The compact genome of the sponge Oopsacas minuta (Hexactinellida) is lacking key metazoan core genes.</title>
        <authorList>
            <person name="Santini S."/>
            <person name="Schenkelaars Q."/>
            <person name="Jourda C."/>
            <person name="Duchesne M."/>
            <person name="Belahbib H."/>
            <person name="Rocher C."/>
            <person name="Selva M."/>
            <person name="Riesgo A."/>
            <person name="Vervoort M."/>
            <person name="Leys S.P."/>
            <person name="Kodjabachian L."/>
            <person name="Le Bivic A."/>
            <person name="Borchiellini C."/>
            <person name="Claverie J.M."/>
            <person name="Renard E."/>
        </authorList>
    </citation>
    <scope>NUCLEOTIDE SEQUENCE [LARGE SCALE GENOMIC DNA]</scope>
    <source>
        <strain evidence="3">SPO-2</strain>
    </source>
</reference>
<keyword evidence="4" id="KW-1185">Reference proteome</keyword>
<feature type="region of interest" description="Disordered" evidence="1">
    <location>
        <begin position="281"/>
        <end position="318"/>
    </location>
</feature>
<dbReference type="InterPro" id="IPR050951">
    <property type="entry name" value="Retrovirus_Pol_polyprotein"/>
</dbReference>
<name>A0AAV7KJE4_9METZ</name>
<dbReference type="AlphaFoldDB" id="A0AAV7KJE4"/>
<evidence type="ECO:0000256" key="1">
    <source>
        <dbReference type="SAM" id="MobiDB-lite"/>
    </source>
</evidence>
<accession>A0AAV7KJE4</accession>
<dbReference type="GO" id="GO:0015074">
    <property type="term" value="P:DNA integration"/>
    <property type="evidence" value="ECO:0007669"/>
    <property type="project" value="InterPro"/>
</dbReference>
<dbReference type="Gene3D" id="3.30.420.10">
    <property type="entry name" value="Ribonuclease H-like superfamily/Ribonuclease H"/>
    <property type="match status" value="1"/>
</dbReference>
<dbReference type="Gene3D" id="2.30.30.850">
    <property type="match status" value="1"/>
</dbReference>
<feature type="domain" description="Integrase catalytic" evidence="2">
    <location>
        <begin position="1"/>
        <end position="127"/>
    </location>
</feature>
<dbReference type="GO" id="GO:0003676">
    <property type="term" value="F:nucleic acid binding"/>
    <property type="evidence" value="ECO:0007669"/>
    <property type="project" value="InterPro"/>
</dbReference>
<dbReference type="InterPro" id="IPR012337">
    <property type="entry name" value="RNaseH-like_sf"/>
</dbReference>
<comment type="caution">
    <text evidence="3">The sequence shown here is derived from an EMBL/GenBank/DDBJ whole genome shotgun (WGS) entry which is preliminary data.</text>
</comment>
<sequence length="340" mass="38230">MELIPLQDQSAASLVREFQCGWIFRGHGVPKGLLTDQAHNIDGVEIRALCERLGIEKRHSSLYHPQGDGLVERSIGLAKQVARCLTLDRKLPKESWPEILPEVSFYCNNIENSSTKFSPQRLMTGRQPTSPIDAMISRKDLNQTLSHTVHIEELEVISAELEKLTRENDLQAKRLRNDYHNKGAVTPCLEKGDLILERNETRKDSLDPKFVGPYTVLDSRGTNVKVRKGNRHRWVHAGRCKLFEDSHSIPLTSGPSEPGEVVRAPLGEVDAPTIGTYNEQQQEEAVEVNVDPGTETQDLSSEGEEVGPARRYPLRSRKQKEYPNYVLSTEILPSQALISI</sequence>
<dbReference type="SUPFAM" id="SSF53098">
    <property type="entry name" value="Ribonuclease H-like"/>
    <property type="match status" value="1"/>
</dbReference>
<dbReference type="EMBL" id="JAKMXF010000011">
    <property type="protein sequence ID" value="KAI6661487.1"/>
    <property type="molecule type" value="Genomic_DNA"/>
</dbReference>
<dbReference type="PANTHER" id="PTHR37984">
    <property type="entry name" value="PROTEIN CBG26694"/>
    <property type="match status" value="1"/>
</dbReference>
<organism evidence="3 4">
    <name type="scientific">Oopsacas minuta</name>
    <dbReference type="NCBI Taxonomy" id="111878"/>
    <lineage>
        <taxon>Eukaryota</taxon>
        <taxon>Metazoa</taxon>
        <taxon>Porifera</taxon>
        <taxon>Hexactinellida</taxon>
        <taxon>Hexasterophora</taxon>
        <taxon>Lyssacinosida</taxon>
        <taxon>Leucopsacidae</taxon>
        <taxon>Oopsacas</taxon>
    </lineage>
</organism>